<protein>
    <recommendedName>
        <fullName evidence="6">Leucine-rich repeat-containing N-terminal plant-type domain-containing protein</fullName>
    </recommendedName>
</protein>
<keyword evidence="3" id="KW-1133">Transmembrane helix</keyword>
<keyword evidence="3" id="KW-0472">Membrane</keyword>
<evidence type="ECO:0000313" key="4">
    <source>
        <dbReference type="EMBL" id="KAK8561446.1"/>
    </source>
</evidence>
<evidence type="ECO:0000256" key="2">
    <source>
        <dbReference type="ARBA" id="ARBA00022737"/>
    </source>
</evidence>
<sequence>MMMVVICCSIGFGHCCMDEERTALQEITESISYGHDSNAYSYRSRFSDDCCRWEGVHCSPTNSQVIAIYFYYIKKDVADAWFLDMSLFSKLKQLQELHLVGNNISELDNPEAICELTNLRRLDLSMNFIEGEVPRCWSSMPSLQSLDLSENQFRGNLTPILANISKKIEMIDVSHNFFEGFVPFSIFANLSKLSHLDLSYNYNLEVETEDPNWHPSFQVQHLLLAACKLNNQSDHVIPSFLSTQGNLQTLDLSSNSLVGNFPTWMLRNVSSVLSLRSNCFVGQLPEQLENNSNITMLDVSDNFLDGNLPSRIDRILPRLFGFNASSNQFSGPIPLSFGELEHLERLDLSNNRLTGLVPANLTRNSSLWYLNLSNNTFDGEPLPGNCSMPKLAWLLLQHNLFVGEFPACLSNSLSLKLVDVRDNRLSGNISNLPALMQVGAFLVGRNRFSGQLPQQLCQMQRIQFLDFSNNGFSGNIPCCLRNNSVWKTKYQANSWVPIDFTTKGISLSYQGIPLTLMTGIDFSENTLVGPIPHEIGELSELHSLNLSNNWLTGHIPTSFENLKNLESLDLSHNILTGPIPPGITQITTMAKFSVAFNNLSGLIPFNAQFSTFSATDFEGNPELCGKVMESKCSGNDDDDGRKENSMEKAEESLIDRPMFFYSFVFVSYAVGFWGFLAPLCISVTWRRNYFAAIDGWIQYLLRMKSFLFKRSL</sequence>
<dbReference type="Proteomes" id="UP001472677">
    <property type="component" value="Unassembled WGS sequence"/>
</dbReference>
<dbReference type="EMBL" id="JBBPBM010000013">
    <property type="protein sequence ID" value="KAK8561446.1"/>
    <property type="molecule type" value="Genomic_DNA"/>
</dbReference>
<dbReference type="Pfam" id="PF13855">
    <property type="entry name" value="LRR_8"/>
    <property type="match status" value="3"/>
</dbReference>
<dbReference type="PRINTS" id="PR00019">
    <property type="entry name" value="LEURICHRPT"/>
</dbReference>
<keyword evidence="2" id="KW-0677">Repeat</keyword>
<dbReference type="SUPFAM" id="SSF52047">
    <property type="entry name" value="RNI-like"/>
    <property type="match status" value="1"/>
</dbReference>
<keyword evidence="1" id="KW-0433">Leucine-rich repeat</keyword>
<comment type="caution">
    <text evidence="4">The sequence shown here is derived from an EMBL/GenBank/DDBJ whole genome shotgun (WGS) entry which is preliminary data.</text>
</comment>
<evidence type="ECO:0008006" key="6">
    <source>
        <dbReference type="Google" id="ProtNLM"/>
    </source>
</evidence>
<dbReference type="SMART" id="SM00365">
    <property type="entry name" value="LRR_SD22"/>
    <property type="match status" value="5"/>
</dbReference>
<gene>
    <name evidence="4" type="ORF">V6N12_048517</name>
</gene>
<accession>A0ABR2EHH4</accession>
<reference evidence="4 5" key="1">
    <citation type="journal article" date="2024" name="G3 (Bethesda)">
        <title>Genome assembly of Hibiscus sabdariffa L. provides insights into metabolisms of medicinal natural products.</title>
        <authorList>
            <person name="Kim T."/>
        </authorList>
    </citation>
    <scope>NUCLEOTIDE SEQUENCE [LARGE SCALE GENOMIC DNA]</scope>
    <source>
        <strain evidence="4">TK-2024</strain>
        <tissue evidence="4">Old leaves</tissue>
    </source>
</reference>
<keyword evidence="5" id="KW-1185">Reference proteome</keyword>
<dbReference type="InterPro" id="IPR032675">
    <property type="entry name" value="LRR_dom_sf"/>
</dbReference>
<dbReference type="Pfam" id="PF00560">
    <property type="entry name" value="LRR_1"/>
    <property type="match status" value="2"/>
</dbReference>
<dbReference type="PROSITE" id="PS51450">
    <property type="entry name" value="LRR"/>
    <property type="match status" value="2"/>
</dbReference>
<evidence type="ECO:0000313" key="5">
    <source>
        <dbReference type="Proteomes" id="UP001472677"/>
    </source>
</evidence>
<feature type="transmembrane region" description="Helical" evidence="3">
    <location>
        <begin position="658"/>
        <end position="681"/>
    </location>
</feature>
<dbReference type="InterPro" id="IPR001611">
    <property type="entry name" value="Leu-rich_rpt"/>
</dbReference>
<keyword evidence="3" id="KW-0812">Transmembrane</keyword>
<dbReference type="Gene3D" id="3.80.10.10">
    <property type="entry name" value="Ribonuclease Inhibitor"/>
    <property type="match status" value="2"/>
</dbReference>
<evidence type="ECO:0000256" key="1">
    <source>
        <dbReference type="ARBA" id="ARBA00022614"/>
    </source>
</evidence>
<dbReference type="PANTHER" id="PTHR48065">
    <property type="entry name" value="OS10G0469600 PROTEIN"/>
    <property type="match status" value="1"/>
</dbReference>
<dbReference type="PANTHER" id="PTHR48065:SF69">
    <property type="entry name" value="OS07G0466500 PROTEIN"/>
    <property type="match status" value="1"/>
</dbReference>
<dbReference type="InterPro" id="IPR003591">
    <property type="entry name" value="Leu-rich_rpt_typical-subtyp"/>
</dbReference>
<evidence type="ECO:0000256" key="3">
    <source>
        <dbReference type="SAM" id="Phobius"/>
    </source>
</evidence>
<organism evidence="4 5">
    <name type="scientific">Hibiscus sabdariffa</name>
    <name type="common">roselle</name>
    <dbReference type="NCBI Taxonomy" id="183260"/>
    <lineage>
        <taxon>Eukaryota</taxon>
        <taxon>Viridiplantae</taxon>
        <taxon>Streptophyta</taxon>
        <taxon>Embryophyta</taxon>
        <taxon>Tracheophyta</taxon>
        <taxon>Spermatophyta</taxon>
        <taxon>Magnoliopsida</taxon>
        <taxon>eudicotyledons</taxon>
        <taxon>Gunneridae</taxon>
        <taxon>Pentapetalae</taxon>
        <taxon>rosids</taxon>
        <taxon>malvids</taxon>
        <taxon>Malvales</taxon>
        <taxon>Malvaceae</taxon>
        <taxon>Malvoideae</taxon>
        <taxon>Hibiscus</taxon>
    </lineage>
</organism>
<proteinExistence type="predicted"/>
<dbReference type="SMART" id="SM00369">
    <property type="entry name" value="LRR_TYP"/>
    <property type="match status" value="6"/>
</dbReference>
<name>A0ABR2EHH4_9ROSI</name>